<dbReference type="EMBL" id="LHZA01000067">
    <property type="protein sequence ID" value="KXV02686.1"/>
    <property type="molecule type" value="Genomic_DNA"/>
</dbReference>
<reference evidence="1 2" key="1">
    <citation type="submission" date="2015-06" db="EMBL/GenBank/DDBJ databases">
        <title>Improved classification and identification of acetic acid bacteria using matrix-assisted laser desorption/ionization time-of-flight mass spectrometry; Gluconobacter nephelii and Gluconobacter uchimurae are later heterotypic synonyms of Gluconobacter japonicus and Gluconobacter oxydans, respectively.</title>
        <authorList>
            <person name="Li L."/>
            <person name="Cleenwerck I."/>
            <person name="De Vuyst L."/>
            <person name="Vandamme P."/>
        </authorList>
    </citation>
    <scope>NUCLEOTIDE SEQUENCE [LARGE SCALE GENOMIC DNA]</scope>
    <source>
        <strain evidence="1 2">LMG 1625</strain>
    </source>
</reference>
<gene>
    <name evidence="1" type="ORF">AD928_00690</name>
</gene>
<evidence type="ECO:0000313" key="1">
    <source>
        <dbReference type="EMBL" id="KXV02686.1"/>
    </source>
</evidence>
<evidence type="ECO:0000313" key="2">
    <source>
        <dbReference type="Proteomes" id="UP000075473"/>
    </source>
</evidence>
<proteinExistence type="predicted"/>
<dbReference type="PATRIC" id="fig|178900.5.peg.626"/>
<sequence length="96" mass="10386">MGRTLQGVERVNACSTGFLGPGRPALTGFDRIPEILLDNPQIRNVVKSPFGFRVEARDAFAGVGVLDIAQAVPHEAPNIEFVIENTRAAFPIAIDR</sequence>
<name>A0A149QZD4_9PROT</name>
<accession>A0A149QZD4</accession>
<dbReference type="Proteomes" id="UP000075473">
    <property type="component" value="Unassembled WGS sequence"/>
</dbReference>
<organism evidence="1 2">
    <name type="scientific">Acetobacter cerevisiae</name>
    <dbReference type="NCBI Taxonomy" id="178900"/>
    <lineage>
        <taxon>Bacteria</taxon>
        <taxon>Pseudomonadati</taxon>
        <taxon>Pseudomonadota</taxon>
        <taxon>Alphaproteobacteria</taxon>
        <taxon>Acetobacterales</taxon>
        <taxon>Acetobacteraceae</taxon>
        <taxon>Acetobacter</taxon>
    </lineage>
</organism>
<comment type="caution">
    <text evidence="1">The sequence shown here is derived from an EMBL/GenBank/DDBJ whole genome shotgun (WGS) entry which is preliminary data.</text>
</comment>
<dbReference type="AlphaFoldDB" id="A0A149QZD4"/>
<protein>
    <submittedName>
        <fullName evidence="1">Uncharacterized protein</fullName>
    </submittedName>
</protein>